<name>A0A9D1JN73_9BACT</name>
<evidence type="ECO:0000256" key="5">
    <source>
        <dbReference type="ARBA" id="ARBA00023125"/>
    </source>
</evidence>
<dbReference type="AlphaFoldDB" id="A0A9D1JN73"/>
<keyword evidence="2" id="KW-0378">Hydrolase</keyword>
<dbReference type="InterPro" id="IPR008571">
    <property type="entry name" value="HerA-like"/>
</dbReference>
<keyword evidence="6" id="KW-0413">Isomerase</keyword>
<evidence type="ECO:0000256" key="2">
    <source>
        <dbReference type="ARBA" id="ARBA00022801"/>
    </source>
</evidence>
<comment type="caution">
    <text evidence="9">The sequence shown here is derived from an EMBL/GenBank/DDBJ whole genome shotgun (WGS) entry which is preliminary data.</text>
</comment>
<keyword evidence="4 9" id="KW-0067">ATP-binding</keyword>
<keyword evidence="5" id="KW-0238">DNA-binding</keyword>
<protein>
    <submittedName>
        <fullName evidence="9">ATP-binding protein</fullName>
    </submittedName>
</protein>
<dbReference type="CDD" id="cd01127">
    <property type="entry name" value="TrwB_TraG_TraD_VirD4"/>
    <property type="match status" value="1"/>
</dbReference>
<feature type="domain" description="Helicase HerA-like C-terminal" evidence="8">
    <location>
        <begin position="437"/>
        <end position="542"/>
    </location>
</feature>
<evidence type="ECO:0000259" key="8">
    <source>
        <dbReference type="Pfam" id="PF05872"/>
    </source>
</evidence>
<evidence type="ECO:0000259" key="7">
    <source>
        <dbReference type="Pfam" id="PF01935"/>
    </source>
</evidence>
<evidence type="ECO:0000256" key="6">
    <source>
        <dbReference type="ARBA" id="ARBA00023235"/>
    </source>
</evidence>
<evidence type="ECO:0000256" key="4">
    <source>
        <dbReference type="ARBA" id="ARBA00022840"/>
    </source>
</evidence>
<evidence type="ECO:0000313" key="9">
    <source>
        <dbReference type="EMBL" id="HIS36678.1"/>
    </source>
</evidence>
<organism evidence="9 10">
    <name type="scientific">Candidatus Scatousia excrementigallinarum</name>
    <dbReference type="NCBI Taxonomy" id="2840935"/>
    <lineage>
        <taxon>Bacteria</taxon>
        <taxon>Candidatus Scatousia</taxon>
    </lineage>
</organism>
<gene>
    <name evidence="9" type="ORF">IAC10_08630</name>
</gene>
<dbReference type="PANTHER" id="PTHR42957">
    <property type="entry name" value="HELICASE MJ1565-RELATED"/>
    <property type="match status" value="1"/>
</dbReference>
<evidence type="ECO:0000313" key="10">
    <source>
        <dbReference type="Proteomes" id="UP000823928"/>
    </source>
</evidence>
<dbReference type="GO" id="GO:0004386">
    <property type="term" value="F:helicase activity"/>
    <property type="evidence" value="ECO:0007669"/>
    <property type="project" value="UniProtKB-KW"/>
</dbReference>
<dbReference type="PANTHER" id="PTHR42957:SF1">
    <property type="entry name" value="HELICASE MJ1565-RELATED"/>
    <property type="match status" value="1"/>
</dbReference>
<proteinExistence type="predicted"/>
<dbReference type="GO" id="GO:0016787">
    <property type="term" value="F:hydrolase activity"/>
    <property type="evidence" value="ECO:0007669"/>
    <property type="project" value="UniProtKB-KW"/>
</dbReference>
<dbReference type="Pfam" id="PF01935">
    <property type="entry name" value="DUF87"/>
    <property type="match status" value="1"/>
</dbReference>
<dbReference type="Proteomes" id="UP000823928">
    <property type="component" value="Unassembled WGS sequence"/>
</dbReference>
<dbReference type="EMBL" id="DVIU01000170">
    <property type="protein sequence ID" value="HIS36678.1"/>
    <property type="molecule type" value="Genomic_DNA"/>
</dbReference>
<dbReference type="Gene3D" id="3.40.50.300">
    <property type="entry name" value="P-loop containing nucleotide triphosphate hydrolases"/>
    <property type="match status" value="2"/>
</dbReference>
<dbReference type="InterPro" id="IPR027417">
    <property type="entry name" value="P-loop_NTPase"/>
</dbReference>
<dbReference type="SUPFAM" id="SSF52540">
    <property type="entry name" value="P-loop containing nucleoside triphosphate hydrolases"/>
    <property type="match status" value="1"/>
</dbReference>
<feature type="domain" description="Helicase HerA central" evidence="7">
    <location>
        <begin position="139"/>
        <end position="422"/>
    </location>
</feature>
<keyword evidence="3" id="KW-0347">Helicase</keyword>
<dbReference type="InterPro" id="IPR033186">
    <property type="entry name" value="HerA_C"/>
</dbReference>
<reference evidence="9" key="2">
    <citation type="journal article" date="2021" name="PeerJ">
        <title>Extensive microbial diversity within the chicken gut microbiome revealed by metagenomics and culture.</title>
        <authorList>
            <person name="Gilroy R."/>
            <person name="Ravi A."/>
            <person name="Getino M."/>
            <person name="Pursley I."/>
            <person name="Horton D.L."/>
            <person name="Alikhan N.F."/>
            <person name="Baker D."/>
            <person name="Gharbi K."/>
            <person name="Hall N."/>
            <person name="Watson M."/>
            <person name="Adriaenssens E.M."/>
            <person name="Foster-Nyarko E."/>
            <person name="Jarju S."/>
            <person name="Secka A."/>
            <person name="Antonio M."/>
            <person name="Oren A."/>
            <person name="Chaudhuri R.R."/>
            <person name="La Ragione R."/>
            <person name="Hildebrand F."/>
            <person name="Pallen M.J."/>
        </authorList>
    </citation>
    <scope>NUCLEOTIDE SEQUENCE</scope>
    <source>
        <strain evidence="9">6276</strain>
    </source>
</reference>
<dbReference type="GO" id="GO:0005524">
    <property type="term" value="F:ATP binding"/>
    <property type="evidence" value="ECO:0007669"/>
    <property type="project" value="UniProtKB-KW"/>
</dbReference>
<sequence length="601" mass="66657">MNEQYFEIGKVVSVSGNSITVQLSDSVKSDMPIINGVVYRIGQIGSFLKIPLGYCNVIGIVTQIGAAATPENVLEKQLSFGYDSVSNSQWLTINLIGEQTGKQFNRGVSQSPTTGDSVCLVTIEDLSNIYNDYDASSSINVGNISSSESLNAYMNLDKVVSRHIAVLGSTGSGKSNAVGVILNAIIEKQFKNARILVLDPHGEYNTVFKRSSSVYKIGGDYTTSKQLYVPYWALPFNELISLFDAPITDANREYIREKIVHAKVKGAEVNGIKIDSVLISADSPIPFSIKKLWFDLDDFERQTFNKRGDPDSKTELVEKGDPDRLKSNIYQPASTTNSPPFTNNQAKGLLSFLESIRLKLTDTRYNFLFSPGEYTPDKEGKIQKDISELLSDWFDSQKAISIFDLSNVPAELMLSITGTLLNIVYDALFWGQNLSNGGKRRPLLIVLEEAHNYLHNGKASIASRTVQRIAREGRKYGIGLMLVTQRPSELDETVLSQCGTIVALRMNNNKDRAYVSGAIQDELRSLIDLLPSMRTGEAIISGEGVKIPSRVQFFRLNGAYKGSDPAVSELWRNAPENENSYAELVKLWRNKKFTLEENESE</sequence>
<reference evidence="9" key="1">
    <citation type="submission" date="2020-10" db="EMBL/GenBank/DDBJ databases">
        <authorList>
            <person name="Gilroy R."/>
        </authorList>
    </citation>
    <scope>NUCLEOTIDE SEQUENCE</scope>
    <source>
        <strain evidence="9">6276</strain>
    </source>
</reference>
<keyword evidence="1" id="KW-0547">Nucleotide-binding</keyword>
<dbReference type="Pfam" id="PF05872">
    <property type="entry name" value="HerA_C"/>
    <property type="match status" value="1"/>
</dbReference>
<evidence type="ECO:0000256" key="1">
    <source>
        <dbReference type="ARBA" id="ARBA00022741"/>
    </source>
</evidence>
<dbReference type="GO" id="GO:0003677">
    <property type="term" value="F:DNA binding"/>
    <property type="evidence" value="ECO:0007669"/>
    <property type="project" value="UniProtKB-KW"/>
</dbReference>
<evidence type="ECO:0000256" key="3">
    <source>
        <dbReference type="ARBA" id="ARBA00022806"/>
    </source>
</evidence>
<dbReference type="InterPro" id="IPR002789">
    <property type="entry name" value="HerA_central"/>
</dbReference>
<accession>A0A9D1JN73</accession>